<dbReference type="PANTHER" id="PTHR42832:SF3">
    <property type="entry name" value="L-GLUTAMINE--4-(METHYLSULFANYL)-2-OXOBUTANOATE AMINOTRANSFERASE"/>
    <property type="match status" value="1"/>
</dbReference>
<evidence type="ECO:0000256" key="1">
    <source>
        <dbReference type="ARBA" id="ARBA00001933"/>
    </source>
</evidence>
<keyword evidence="6" id="KW-1185">Reference proteome</keyword>
<organism evidence="5 6">
    <name type="scientific">Pantoea allii</name>
    <dbReference type="NCBI Taxonomy" id="574096"/>
    <lineage>
        <taxon>Bacteria</taxon>
        <taxon>Pseudomonadati</taxon>
        <taxon>Pseudomonadota</taxon>
        <taxon>Gammaproteobacteria</taxon>
        <taxon>Enterobacterales</taxon>
        <taxon>Erwiniaceae</taxon>
        <taxon>Pantoea</taxon>
    </lineage>
</organism>
<gene>
    <name evidence="5" type="ORF">KYI95_11415</name>
</gene>
<evidence type="ECO:0000313" key="6">
    <source>
        <dbReference type="Proteomes" id="UP001197236"/>
    </source>
</evidence>
<name>A0ABS6VF04_9GAMM</name>
<comment type="caution">
    <text evidence="5">The sequence shown here is derived from an EMBL/GenBank/DDBJ whole genome shotgun (WGS) entry which is preliminary data.</text>
</comment>
<dbReference type="GO" id="GO:0008483">
    <property type="term" value="F:transaminase activity"/>
    <property type="evidence" value="ECO:0007669"/>
    <property type="project" value="UniProtKB-KW"/>
</dbReference>
<reference evidence="5 6" key="1">
    <citation type="submission" date="2021-07" db="EMBL/GenBank/DDBJ databases">
        <title>A novel phosphonate cluster across the Pantoea species complex is important for pathogenicity in onion.</title>
        <authorList>
            <person name="Zhao M."/>
            <person name="Stice S."/>
            <person name="Shin G.Y."/>
            <person name="Coutinho T."/>
            <person name="Gitaitis R."/>
            <person name="Kvitko B."/>
            <person name="Dutta B."/>
        </authorList>
    </citation>
    <scope>NUCLEOTIDE SEQUENCE [LARGE SCALE GENOMIC DNA]</scope>
    <source>
        <strain evidence="5 6">BD 382</strain>
    </source>
</reference>
<dbReference type="EMBL" id="JAHVXZ010000005">
    <property type="protein sequence ID" value="MBW1257791.1"/>
    <property type="molecule type" value="Genomic_DNA"/>
</dbReference>
<accession>A0ABS6VF04</accession>
<dbReference type="InterPro" id="IPR004839">
    <property type="entry name" value="Aminotransferase_I/II_large"/>
</dbReference>
<evidence type="ECO:0000256" key="2">
    <source>
        <dbReference type="ARBA" id="ARBA00022576"/>
    </source>
</evidence>
<dbReference type="Proteomes" id="UP001197236">
    <property type="component" value="Unassembled WGS sequence"/>
</dbReference>
<protein>
    <submittedName>
        <fullName evidence="5">Aminotransferase class I/II-fold pyridoxal phosphate-dependent enzyme</fullName>
    </submittedName>
</protein>
<dbReference type="Pfam" id="PF00155">
    <property type="entry name" value="Aminotran_1_2"/>
    <property type="match status" value="1"/>
</dbReference>
<dbReference type="PANTHER" id="PTHR42832">
    <property type="entry name" value="AMINO ACID AMINOTRANSFERASE"/>
    <property type="match status" value="1"/>
</dbReference>
<dbReference type="RefSeq" id="WP_218995562.1">
    <property type="nucleotide sequence ID" value="NZ_JAHVXU010000006.1"/>
</dbReference>
<keyword evidence="2 5" id="KW-0032">Aminotransferase</keyword>
<evidence type="ECO:0000313" key="5">
    <source>
        <dbReference type="EMBL" id="MBW1257791.1"/>
    </source>
</evidence>
<comment type="cofactor">
    <cofactor evidence="1">
        <name>pyridoxal 5'-phosphate</name>
        <dbReference type="ChEBI" id="CHEBI:597326"/>
    </cofactor>
</comment>
<sequence>MQPEKIDESFSAFERLRQLLHGVMPGAYPTRLDLGEPQQQLPPFIQAALCQHSHLLAKYPDNYGSDNLLHAICDWIARRYEVRLSEENLLVLNGSREGLFTAMLALCKGGHGSRVLMPNPAYQAYRAAALIINAEPVPVPADPASGYMPDYGALPDRILNSVEAVYVCSPSNPQGGVASAEYLLELLALAERYDFRIFADECYSELYAGEPPAGYLGLVSGTQYNPERIVVFNSLSKRSGLPGLRSGFAAGGVQSIRRMRNLRAKGGAPVPGVLQEISALAWADEAHVIKARQECQEKYALVASVLGDVSDFVIPRAGLFAWLKVGNGVATASELWRQSGVRVLPGEYLAQTVDGRNPGHEFIRIALVPEICVLEQALHKIRNVLCL</sequence>
<keyword evidence="3" id="KW-0808">Transferase</keyword>
<dbReference type="InterPro" id="IPR050881">
    <property type="entry name" value="LL-DAP_aminotransferase"/>
</dbReference>
<proteinExistence type="predicted"/>
<feature type="domain" description="Aminotransferase class I/classII large" evidence="4">
    <location>
        <begin position="35"/>
        <end position="367"/>
    </location>
</feature>
<evidence type="ECO:0000259" key="4">
    <source>
        <dbReference type="Pfam" id="PF00155"/>
    </source>
</evidence>
<dbReference type="CDD" id="cd00609">
    <property type="entry name" value="AAT_like"/>
    <property type="match status" value="1"/>
</dbReference>
<evidence type="ECO:0000256" key="3">
    <source>
        <dbReference type="ARBA" id="ARBA00022679"/>
    </source>
</evidence>